<gene>
    <name evidence="1" type="ORF">CWC39_08860</name>
</gene>
<evidence type="ECO:0000313" key="2">
    <source>
        <dbReference type="Proteomes" id="UP000251047"/>
    </source>
</evidence>
<dbReference type="EMBL" id="PHQP01000082">
    <property type="protein sequence ID" value="RAV33374.1"/>
    <property type="molecule type" value="Genomic_DNA"/>
</dbReference>
<dbReference type="Proteomes" id="UP000251047">
    <property type="component" value="Unassembled WGS sequence"/>
</dbReference>
<comment type="caution">
    <text evidence="1">The sequence shown here is derived from an EMBL/GenBank/DDBJ whole genome shotgun (WGS) entry which is preliminary data.</text>
</comment>
<dbReference type="AlphaFoldDB" id="A0A364V9T5"/>
<evidence type="ECO:0000313" key="1">
    <source>
        <dbReference type="EMBL" id="RAV33374.1"/>
    </source>
</evidence>
<organism evidence="1 2">
    <name type="scientific">Corynebacterium heidelbergense</name>
    <dbReference type="NCBI Taxonomy" id="2055947"/>
    <lineage>
        <taxon>Bacteria</taxon>
        <taxon>Bacillati</taxon>
        <taxon>Actinomycetota</taxon>
        <taxon>Actinomycetes</taxon>
        <taxon>Mycobacteriales</taxon>
        <taxon>Corynebacteriaceae</taxon>
        <taxon>Corynebacterium</taxon>
    </lineage>
</organism>
<protein>
    <submittedName>
        <fullName evidence="1">Uncharacterized protein</fullName>
    </submittedName>
</protein>
<name>A0A364V9T5_9CORY</name>
<reference evidence="1 2" key="1">
    <citation type="journal article" date="2018" name="Syst. Appl. Microbiol.">
        <title>Corynebacterium heidelbergense sp. nov., isolated from the preen glands of Egyptian geese (Alopochen aegyptiacus).</title>
        <authorList>
            <person name="Braun M.S."/>
            <person name="Wang E."/>
            <person name="Zimmermann S."/>
            <person name="Wink M."/>
        </authorList>
    </citation>
    <scope>NUCLEOTIDE SEQUENCE [LARGE SCALE GENOMIC DNA]</scope>
    <source>
        <strain evidence="1 2">DSM 104638</strain>
    </source>
</reference>
<sequence>MDRVKKIFYPKHAASHHAVLAEQNADRSWSVEGFADGGQRTLSDDEFSAAYTSGGPQEYSYYWTSYHTVPSPNEQAVSEGRTLRALTSKQELEAFWEAHPEAPVYEPAKARVFVKGNLPNEWSGFLRPGTQLVGPENETYHLPYIVLE</sequence>
<proteinExistence type="predicted"/>
<accession>A0A364V9T5</accession>